<keyword evidence="1" id="KW-0134">Cell wall</keyword>
<dbReference type="eggNOG" id="ENOG50320KS">
    <property type="taxonomic scope" value="Bacteria"/>
</dbReference>
<evidence type="ECO:0000256" key="4">
    <source>
        <dbReference type="ARBA" id="ARBA00023088"/>
    </source>
</evidence>
<gene>
    <name evidence="5" type="ORF">KR76_19915</name>
</gene>
<evidence type="ECO:0000313" key="6">
    <source>
        <dbReference type="Proteomes" id="UP000030300"/>
    </source>
</evidence>
<dbReference type="Pfam" id="PF00746">
    <property type="entry name" value="Gram_pos_anchor"/>
    <property type="match status" value="1"/>
</dbReference>
<evidence type="ECO:0000313" key="5">
    <source>
        <dbReference type="EMBL" id="AIY18459.1"/>
    </source>
</evidence>
<keyword evidence="3" id="KW-0732">Signal</keyword>
<dbReference type="NCBIfam" id="TIGR01167">
    <property type="entry name" value="LPXTG_anchor"/>
    <property type="match status" value="1"/>
</dbReference>
<dbReference type="InterPro" id="IPR019931">
    <property type="entry name" value="LPXTG_anchor"/>
</dbReference>
<name>A0A0A1DM79_NOCSI</name>
<dbReference type="AlphaFoldDB" id="A0A0A1DM79"/>
<dbReference type="HOGENOM" id="CLU_1439706_0_0_11"/>
<evidence type="ECO:0000256" key="2">
    <source>
        <dbReference type="ARBA" id="ARBA00022525"/>
    </source>
</evidence>
<reference evidence="5 6" key="1">
    <citation type="journal article" date="2015" name="Genome Announc.">
        <title>Complete Genome Sequence of Steroid-Transforming Nocardioides simplex VKM Ac-2033D.</title>
        <authorList>
            <person name="Shtratnikova V.Y."/>
            <person name="Schelkunov M.I."/>
            <person name="Pekov Y.A."/>
            <person name="Fokina V.V."/>
            <person name="Logacheva M.D."/>
            <person name="Sokolov S.L."/>
            <person name="Bragin E.Y."/>
            <person name="Ashapkin V.V."/>
            <person name="Donova M.V."/>
        </authorList>
    </citation>
    <scope>NUCLEOTIDE SEQUENCE [LARGE SCALE GENOMIC DNA]</scope>
    <source>
        <strain evidence="5 6">VKM Ac-2033D</strain>
    </source>
</reference>
<sequence length="188" mass="19062">MLKKFVALATLAMACAVAPMATASADPYSPKVPTQTHIEVVVHGPGKPITLKVSASANYPTPPEGDIAIQVSAGGSAARNARALVAAPVFTTTVHFVDDVVSVEGPRLPKGTYLARAALSPDDTDTFLPSSATTDFRIGAGTPDQDDNDGLPNTGGPDLLWLLLGGGLVVAGAGGVGYGRRRTASVAV</sequence>
<dbReference type="Proteomes" id="UP000030300">
    <property type="component" value="Chromosome"/>
</dbReference>
<proteinExistence type="predicted"/>
<dbReference type="PROSITE" id="PS51257">
    <property type="entry name" value="PROKAR_LIPOPROTEIN"/>
    <property type="match status" value="1"/>
</dbReference>
<dbReference type="STRING" id="2045.KR76_19915"/>
<dbReference type="KEGG" id="psim:KR76_19915"/>
<keyword evidence="6" id="KW-1185">Reference proteome</keyword>
<organism evidence="5 6">
    <name type="scientific">Nocardioides simplex</name>
    <name type="common">Arthrobacter simplex</name>
    <dbReference type="NCBI Taxonomy" id="2045"/>
    <lineage>
        <taxon>Bacteria</taxon>
        <taxon>Bacillati</taxon>
        <taxon>Actinomycetota</taxon>
        <taxon>Actinomycetes</taxon>
        <taxon>Propionibacteriales</taxon>
        <taxon>Nocardioidaceae</taxon>
        <taxon>Pimelobacter</taxon>
    </lineage>
</organism>
<dbReference type="EMBL" id="CP009896">
    <property type="protein sequence ID" value="AIY18459.1"/>
    <property type="molecule type" value="Genomic_DNA"/>
</dbReference>
<keyword evidence="2" id="KW-0964">Secreted</keyword>
<protein>
    <submittedName>
        <fullName evidence="5">Uncharacterized protein</fullName>
    </submittedName>
</protein>
<dbReference type="GeneID" id="96611064"/>
<keyword evidence="4" id="KW-0572">Peptidoglycan-anchor</keyword>
<dbReference type="OrthoDB" id="3788148at2"/>
<accession>A0A0A1DM79</accession>
<evidence type="ECO:0000256" key="3">
    <source>
        <dbReference type="ARBA" id="ARBA00022729"/>
    </source>
</evidence>
<evidence type="ECO:0000256" key="1">
    <source>
        <dbReference type="ARBA" id="ARBA00022512"/>
    </source>
</evidence>
<dbReference type="RefSeq" id="WP_038680714.1">
    <property type="nucleotide sequence ID" value="NZ_BJMC01000022.1"/>
</dbReference>